<dbReference type="PRINTS" id="PR00599">
    <property type="entry name" value="MAPEPTIDASE"/>
</dbReference>
<protein>
    <recommendedName>
        <fullName evidence="6">Methionine aminopeptidase</fullName>
        <ecNumber evidence="6">3.4.11.18</ecNumber>
    </recommendedName>
</protein>
<comment type="similarity">
    <text evidence="5">Belongs to the peptidase M24A family. Methionine aminopeptidase type 1 subfamily.</text>
</comment>
<dbReference type="HAMAP" id="MF_01974">
    <property type="entry name" value="MetAP_1"/>
    <property type="match status" value="1"/>
</dbReference>
<feature type="domain" description="Peptidase M24" evidence="7">
    <location>
        <begin position="109"/>
        <end position="336"/>
    </location>
</feature>
<evidence type="ECO:0000256" key="2">
    <source>
        <dbReference type="ARBA" id="ARBA00022670"/>
    </source>
</evidence>
<dbReference type="InterPro" id="IPR001714">
    <property type="entry name" value="Pept_M24_MAP"/>
</dbReference>
<keyword evidence="9" id="KW-1185">Reference proteome</keyword>
<dbReference type="Gene3D" id="3.90.230.10">
    <property type="entry name" value="Creatinase/methionine aminopeptidase superfamily"/>
    <property type="match status" value="1"/>
</dbReference>
<dbReference type="PANTHER" id="PTHR43330">
    <property type="entry name" value="METHIONINE AMINOPEPTIDASE"/>
    <property type="match status" value="1"/>
</dbReference>
<evidence type="ECO:0000256" key="1">
    <source>
        <dbReference type="ARBA" id="ARBA00022438"/>
    </source>
</evidence>
<accession>A0A0C3QQS9</accession>
<evidence type="ECO:0000256" key="3">
    <source>
        <dbReference type="ARBA" id="ARBA00022723"/>
    </source>
</evidence>
<feature type="binding site" evidence="5">
    <location>
        <position position="329"/>
    </location>
    <ligand>
        <name>a divalent metal cation</name>
        <dbReference type="ChEBI" id="CHEBI:60240"/>
        <label>2</label>
        <note>catalytic</note>
    </ligand>
</feature>
<dbReference type="EMBL" id="KN822967">
    <property type="protein sequence ID" value="KIO30916.1"/>
    <property type="molecule type" value="Genomic_DNA"/>
</dbReference>
<evidence type="ECO:0000313" key="9">
    <source>
        <dbReference type="Proteomes" id="UP000054248"/>
    </source>
</evidence>
<keyword evidence="2 5" id="KW-0645">Protease</keyword>
<dbReference type="CDD" id="cd01086">
    <property type="entry name" value="MetAP1"/>
    <property type="match status" value="1"/>
</dbReference>
<dbReference type="OrthoDB" id="3209743at2759"/>
<feature type="binding site" evidence="5">
    <location>
        <position position="265"/>
    </location>
    <ligand>
        <name>a divalent metal cation</name>
        <dbReference type="ChEBI" id="CHEBI:60240"/>
        <label>2</label>
        <note>catalytic</note>
    </ligand>
</feature>
<evidence type="ECO:0000256" key="6">
    <source>
        <dbReference type="RuleBase" id="RU003653"/>
    </source>
</evidence>
<comment type="catalytic activity">
    <reaction evidence="5 6">
        <text>Release of N-terminal amino acids, preferentially methionine, from peptides and arylamides.</text>
        <dbReference type="EC" id="3.4.11.18"/>
    </reaction>
</comment>
<evidence type="ECO:0000313" key="8">
    <source>
        <dbReference type="EMBL" id="KIO30916.1"/>
    </source>
</evidence>
<dbReference type="InterPro" id="IPR002467">
    <property type="entry name" value="Pept_M24A_MAP1"/>
</dbReference>
<sequence>MTSRLFRFRPSALSRPRKLPKISNRARLITSGANIDDLVEEGDELLDISAFGNYNLALPEDPYREGVSHIVPALVPHSVERPPYAISTSESVDPRPNVVEDLDMKHLGMRHAGLIAALALRKAGQIIQPGVTTKAINDLVHDTIIGHRAYPSPLLYKGFPMSCCTSVNNVLAHGIPDERPLEDGDIVNVDVTVYKDGWHGDTSKTFLVGNVDQQGRELVQATEEALMAGIAACGPGVPFREVGRTIATYVQNYAGISVSPDFLGHGIGRNFHQEPWVSHTENDSESVMKVGDYFTIEPVLVQGMDTSGWLLPDGWTVLSETGARGAQAEHTIGITENGAEIMTRPDTTT</sequence>
<proteinExistence type="inferred from homology"/>
<dbReference type="EC" id="3.4.11.18" evidence="6"/>
<dbReference type="GO" id="GO:0046872">
    <property type="term" value="F:metal ion binding"/>
    <property type="evidence" value="ECO:0007669"/>
    <property type="project" value="UniProtKB-UniRule"/>
</dbReference>
<dbReference type="NCBIfam" id="TIGR00500">
    <property type="entry name" value="met_pdase_I"/>
    <property type="match status" value="1"/>
</dbReference>
<dbReference type="InterPro" id="IPR000994">
    <property type="entry name" value="Pept_M24"/>
</dbReference>
<evidence type="ECO:0000256" key="4">
    <source>
        <dbReference type="ARBA" id="ARBA00022801"/>
    </source>
</evidence>
<comment type="cofactor">
    <cofactor evidence="5">
        <name>Co(2+)</name>
        <dbReference type="ChEBI" id="CHEBI:48828"/>
    </cofactor>
    <cofactor evidence="5">
        <name>Zn(2+)</name>
        <dbReference type="ChEBI" id="CHEBI:29105"/>
    </cofactor>
    <cofactor evidence="5">
        <name>Mn(2+)</name>
        <dbReference type="ChEBI" id="CHEBI:29035"/>
    </cofactor>
    <cofactor evidence="5">
        <name>Fe(2+)</name>
        <dbReference type="ChEBI" id="CHEBI:29033"/>
    </cofactor>
    <text evidence="5">Binds 2 divalent metal cations per subunit. Has a high-affinity and a low affinity metal-binding site. The true nature of the physiological cofactor is under debate. The enzyme is active with cobalt, zinc, manganese or divalent iron ions. Most likely, methionine aminopeptidases function as mononuclear Fe(2+)-metalloproteases under physiological conditions, and the catalytically relevant metal-binding site has been assigned to the histidine-containing high-affinity site.</text>
</comment>
<dbReference type="SUPFAM" id="SSF55920">
    <property type="entry name" value="Creatinase/aminopeptidase"/>
    <property type="match status" value="1"/>
</dbReference>
<reference evidence="8 9" key="1">
    <citation type="submission" date="2014-04" db="EMBL/GenBank/DDBJ databases">
        <authorList>
            <consortium name="DOE Joint Genome Institute"/>
            <person name="Kuo A."/>
            <person name="Girlanda M."/>
            <person name="Perotto S."/>
            <person name="Kohler A."/>
            <person name="Nagy L.G."/>
            <person name="Floudas D."/>
            <person name="Copeland A."/>
            <person name="Barry K.W."/>
            <person name="Cichocki N."/>
            <person name="Veneault-Fourrey C."/>
            <person name="LaButti K."/>
            <person name="Lindquist E.A."/>
            <person name="Lipzen A."/>
            <person name="Lundell T."/>
            <person name="Morin E."/>
            <person name="Murat C."/>
            <person name="Sun H."/>
            <person name="Tunlid A."/>
            <person name="Henrissat B."/>
            <person name="Grigoriev I.V."/>
            <person name="Hibbett D.S."/>
            <person name="Martin F."/>
            <person name="Nordberg H.P."/>
            <person name="Cantor M.N."/>
            <person name="Hua S.X."/>
        </authorList>
    </citation>
    <scope>NUCLEOTIDE SEQUENCE [LARGE SCALE GENOMIC DNA]</scope>
    <source>
        <strain evidence="8 9">MUT 4182</strain>
    </source>
</reference>
<dbReference type="Pfam" id="PF00557">
    <property type="entry name" value="Peptidase_M24"/>
    <property type="match status" value="1"/>
</dbReference>
<feature type="binding site" evidence="5">
    <location>
        <position position="201"/>
    </location>
    <ligand>
        <name>a divalent metal cation</name>
        <dbReference type="ChEBI" id="CHEBI:60240"/>
        <label>2</label>
        <note>catalytic</note>
    </ligand>
</feature>
<feature type="binding site" evidence="5">
    <location>
        <position position="173"/>
    </location>
    <ligand>
        <name>substrate</name>
    </ligand>
</feature>
<dbReference type="InterPro" id="IPR036005">
    <property type="entry name" value="Creatinase/aminopeptidase-like"/>
</dbReference>
<keyword evidence="3 5" id="KW-0479">Metal-binding</keyword>
<feature type="binding site" evidence="5">
    <location>
        <position position="272"/>
    </location>
    <ligand>
        <name>substrate</name>
    </ligand>
</feature>
<feature type="binding site" evidence="5">
    <location>
        <position position="190"/>
    </location>
    <ligand>
        <name>a divalent metal cation</name>
        <dbReference type="ChEBI" id="CHEBI:60240"/>
        <label>1</label>
    </ligand>
</feature>
<keyword evidence="4 5" id="KW-0378">Hydrolase</keyword>
<keyword evidence="1 5" id="KW-0031">Aminopeptidase</keyword>
<feature type="binding site" evidence="5">
    <location>
        <position position="329"/>
    </location>
    <ligand>
        <name>a divalent metal cation</name>
        <dbReference type="ChEBI" id="CHEBI:60240"/>
        <label>1</label>
    </ligand>
</feature>
<dbReference type="Proteomes" id="UP000054248">
    <property type="component" value="Unassembled WGS sequence"/>
</dbReference>
<name>A0A0C3QQS9_9AGAM</name>
<dbReference type="GO" id="GO:0070006">
    <property type="term" value="F:metalloaminopeptidase activity"/>
    <property type="evidence" value="ECO:0007669"/>
    <property type="project" value="UniProtKB-UniRule"/>
</dbReference>
<evidence type="ECO:0000259" key="7">
    <source>
        <dbReference type="Pfam" id="PF00557"/>
    </source>
</evidence>
<comment type="function">
    <text evidence="6">Cotranslationally removes the N-terminal methionine from nascent proteins. The N-terminal methionine is often cleaved when the second residue in the primary sequence is small and uncharged (Met-Ala-, Cys, Gly, Pro, Ser, Thr, or Val).</text>
</comment>
<dbReference type="PANTHER" id="PTHR43330:SF8">
    <property type="entry name" value="METHIONINE AMINOPEPTIDASE 1D, MITOCHONDRIAL"/>
    <property type="match status" value="1"/>
</dbReference>
<feature type="binding site" evidence="5">
    <location>
        <position position="201"/>
    </location>
    <ligand>
        <name>a divalent metal cation</name>
        <dbReference type="ChEBI" id="CHEBI:60240"/>
        <label>1</label>
    </ligand>
</feature>
<feature type="binding site" evidence="5">
    <location>
        <position position="297"/>
    </location>
    <ligand>
        <name>a divalent metal cation</name>
        <dbReference type="ChEBI" id="CHEBI:60240"/>
        <label>2</label>
        <note>catalytic</note>
    </ligand>
</feature>
<organism evidence="8 9">
    <name type="scientific">Tulasnella calospora MUT 4182</name>
    <dbReference type="NCBI Taxonomy" id="1051891"/>
    <lineage>
        <taxon>Eukaryota</taxon>
        <taxon>Fungi</taxon>
        <taxon>Dikarya</taxon>
        <taxon>Basidiomycota</taxon>
        <taxon>Agaricomycotina</taxon>
        <taxon>Agaricomycetes</taxon>
        <taxon>Cantharellales</taxon>
        <taxon>Tulasnellaceae</taxon>
        <taxon>Tulasnella</taxon>
    </lineage>
</organism>
<evidence type="ECO:0000256" key="5">
    <source>
        <dbReference type="HAMAP-Rule" id="MF_03174"/>
    </source>
</evidence>
<dbReference type="STRING" id="1051891.A0A0C3QQS9"/>
<dbReference type="GO" id="GO:0004239">
    <property type="term" value="F:initiator methionyl aminopeptidase activity"/>
    <property type="evidence" value="ECO:0007669"/>
    <property type="project" value="UniProtKB-UniRule"/>
</dbReference>
<reference evidence="9" key="2">
    <citation type="submission" date="2015-01" db="EMBL/GenBank/DDBJ databases">
        <title>Evolutionary Origins and Diversification of the Mycorrhizal Mutualists.</title>
        <authorList>
            <consortium name="DOE Joint Genome Institute"/>
            <consortium name="Mycorrhizal Genomics Consortium"/>
            <person name="Kohler A."/>
            <person name="Kuo A."/>
            <person name="Nagy L.G."/>
            <person name="Floudas D."/>
            <person name="Copeland A."/>
            <person name="Barry K.W."/>
            <person name="Cichocki N."/>
            <person name="Veneault-Fourrey C."/>
            <person name="LaButti K."/>
            <person name="Lindquist E.A."/>
            <person name="Lipzen A."/>
            <person name="Lundell T."/>
            <person name="Morin E."/>
            <person name="Murat C."/>
            <person name="Riley R."/>
            <person name="Ohm R."/>
            <person name="Sun H."/>
            <person name="Tunlid A."/>
            <person name="Henrissat B."/>
            <person name="Grigoriev I.V."/>
            <person name="Hibbett D.S."/>
            <person name="Martin F."/>
        </authorList>
    </citation>
    <scope>NUCLEOTIDE SEQUENCE [LARGE SCALE GENOMIC DNA]</scope>
    <source>
        <strain evidence="9">MUT 4182</strain>
    </source>
</reference>
<gene>
    <name evidence="8" type="ORF">M407DRAFT_68613</name>
</gene>
<dbReference type="GO" id="GO:0006508">
    <property type="term" value="P:proteolysis"/>
    <property type="evidence" value="ECO:0007669"/>
    <property type="project" value="UniProtKB-KW"/>
</dbReference>
<dbReference type="AlphaFoldDB" id="A0A0C3QQS9"/>
<dbReference type="HOGENOM" id="CLU_015857_1_5_1"/>